<gene>
    <name evidence="6" type="ORF">KP79_PYT14533</name>
</gene>
<sequence>MAGKRHAAGLITFFLTTCSFAVIEVTGFVEEIPMPRELEECYKFRTQNISIMDLPSEDINMFCINQFLYSTTYLRPQRTIANESILYAQELMRQVLGEYHEYQSVSRRYKRQVQGLPLIGVPQGIGQGSVAIPGSVLLPTLGLEQGIGRIPGLGRGQGIGRIPGVGSGPGVRPRGRRLIRREVRTLSRREWVDFVNRINQLKRTPVGPTNQYDALADIHRMVVTQAHNGPNFLGWHSVYLSLLEQAIGMAVPYWDSRIDFYMRNPVESILWTDAFFGPGYGEIRSGPFANWVTPTGTPLIRNIGSTGSLISEAMVRNVLSQVDINAVTEPSAGPFTIERIHNGPHVWVDGQFSAPLTASYDPIFFLHHSFSDYVWRLFRRRQRAAGINPALAYPRSLDPNQAPGARMVPFNYRCIDGYSEYFERRVIYAPPPRCPYCGTHAVCRGGRCVSRRGARPRIPRRPGLLGSLFSSPTSPTSNSAASSFGPKFQSDFQDPRNNRAKRHAISALNEQVLNNDTTLINRPYQNTFELNGVSNIDLWAFVPVKIIFERPPQLHFDSYPIKNGSVSRAYDMFTPSKVENVNENNKRQATYRDCHISGSGAAKVYVQTDGIDYSGRYKDYAIVDERQAISSTMTYIGVKSPKDGAAQFYMSAYDTCGRVCRPQCLSDKGYKPCSGAFRVTSSFPKMYGLSYEDAIKRNWKKDGRLTTEPNKAEIPVIFLCDVQPTWPWS</sequence>
<feature type="compositionally biased region" description="Low complexity" evidence="3">
    <location>
        <begin position="465"/>
        <end position="485"/>
    </location>
</feature>
<keyword evidence="4" id="KW-0732">Signal</keyword>
<dbReference type="EMBL" id="NEDP02000756">
    <property type="protein sequence ID" value="OWF55161.1"/>
    <property type="molecule type" value="Genomic_DNA"/>
</dbReference>
<keyword evidence="1" id="KW-0479">Metal-binding</keyword>
<dbReference type="GO" id="GO:0016491">
    <property type="term" value="F:oxidoreductase activity"/>
    <property type="evidence" value="ECO:0007669"/>
    <property type="project" value="InterPro"/>
</dbReference>
<dbReference type="Pfam" id="PF00264">
    <property type="entry name" value="Tyrosinase"/>
    <property type="match status" value="1"/>
</dbReference>
<dbReference type="Proteomes" id="UP000242188">
    <property type="component" value="Unassembled WGS sequence"/>
</dbReference>
<keyword evidence="2" id="KW-0186">Copper</keyword>
<dbReference type="PROSITE" id="PS00498">
    <property type="entry name" value="TYROSINASE_2"/>
    <property type="match status" value="1"/>
</dbReference>
<accession>A0A210R2R4</accession>
<evidence type="ECO:0000259" key="5">
    <source>
        <dbReference type="PROSITE" id="PS00498"/>
    </source>
</evidence>
<proteinExistence type="predicted"/>
<evidence type="ECO:0000313" key="6">
    <source>
        <dbReference type="EMBL" id="OWF55161.1"/>
    </source>
</evidence>
<evidence type="ECO:0000256" key="2">
    <source>
        <dbReference type="ARBA" id="ARBA00023008"/>
    </source>
</evidence>
<evidence type="ECO:0000256" key="3">
    <source>
        <dbReference type="SAM" id="MobiDB-lite"/>
    </source>
</evidence>
<dbReference type="PANTHER" id="PTHR11474:SF126">
    <property type="entry name" value="TYROSINASE-LIKE PROTEIN TYR-1-RELATED"/>
    <property type="match status" value="1"/>
</dbReference>
<protein>
    <submittedName>
        <fullName evidence="6">Tyrosinase-like protein 1</fullName>
    </submittedName>
</protein>
<comment type="caution">
    <text evidence="6">The sequence shown here is derived from an EMBL/GenBank/DDBJ whole genome shotgun (WGS) entry which is preliminary data.</text>
</comment>
<evidence type="ECO:0000313" key="7">
    <source>
        <dbReference type="Proteomes" id="UP000242188"/>
    </source>
</evidence>
<evidence type="ECO:0000256" key="1">
    <source>
        <dbReference type="ARBA" id="ARBA00022723"/>
    </source>
</evidence>
<organism evidence="6 7">
    <name type="scientific">Mizuhopecten yessoensis</name>
    <name type="common">Japanese scallop</name>
    <name type="synonym">Patinopecten yessoensis</name>
    <dbReference type="NCBI Taxonomy" id="6573"/>
    <lineage>
        <taxon>Eukaryota</taxon>
        <taxon>Metazoa</taxon>
        <taxon>Spiralia</taxon>
        <taxon>Lophotrochozoa</taxon>
        <taxon>Mollusca</taxon>
        <taxon>Bivalvia</taxon>
        <taxon>Autobranchia</taxon>
        <taxon>Pteriomorphia</taxon>
        <taxon>Pectinida</taxon>
        <taxon>Pectinoidea</taxon>
        <taxon>Pectinidae</taxon>
        <taxon>Mizuhopecten</taxon>
    </lineage>
</organism>
<evidence type="ECO:0000256" key="4">
    <source>
        <dbReference type="SAM" id="SignalP"/>
    </source>
</evidence>
<dbReference type="InterPro" id="IPR008922">
    <property type="entry name" value="Di-copper_centre_dom_sf"/>
</dbReference>
<reference evidence="6 7" key="1">
    <citation type="journal article" date="2017" name="Nat. Ecol. Evol.">
        <title>Scallop genome provides insights into evolution of bilaterian karyotype and development.</title>
        <authorList>
            <person name="Wang S."/>
            <person name="Zhang J."/>
            <person name="Jiao W."/>
            <person name="Li J."/>
            <person name="Xun X."/>
            <person name="Sun Y."/>
            <person name="Guo X."/>
            <person name="Huan P."/>
            <person name="Dong B."/>
            <person name="Zhang L."/>
            <person name="Hu X."/>
            <person name="Sun X."/>
            <person name="Wang J."/>
            <person name="Zhao C."/>
            <person name="Wang Y."/>
            <person name="Wang D."/>
            <person name="Huang X."/>
            <person name="Wang R."/>
            <person name="Lv J."/>
            <person name="Li Y."/>
            <person name="Zhang Z."/>
            <person name="Liu B."/>
            <person name="Lu W."/>
            <person name="Hui Y."/>
            <person name="Liang J."/>
            <person name="Zhou Z."/>
            <person name="Hou R."/>
            <person name="Li X."/>
            <person name="Liu Y."/>
            <person name="Li H."/>
            <person name="Ning X."/>
            <person name="Lin Y."/>
            <person name="Zhao L."/>
            <person name="Xing Q."/>
            <person name="Dou J."/>
            <person name="Li Y."/>
            <person name="Mao J."/>
            <person name="Guo H."/>
            <person name="Dou H."/>
            <person name="Li T."/>
            <person name="Mu C."/>
            <person name="Jiang W."/>
            <person name="Fu Q."/>
            <person name="Fu X."/>
            <person name="Miao Y."/>
            <person name="Liu J."/>
            <person name="Yu Q."/>
            <person name="Li R."/>
            <person name="Liao H."/>
            <person name="Li X."/>
            <person name="Kong Y."/>
            <person name="Jiang Z."/>
            <person name="Chourrout D."/>
            <person name="Li R."/>
            <person name="Bao Z."/>
        </authorList>
    </citation>
    <scope>NUCLEOTIDE SEQUENCE [LARGE SCALE GENOMIC DNA]</scope>
    <source>
        <strain evidence="6 7">PY_sf001</strain>
    </source>
</reference>
<feature type="domain" description="Tyrosinase copper-binding" evidence="5">
    <location>
        <begin position="361"/>
        <end position="372"/>
    </location>
</feature>
<dbReference type="Gene3D" id="1.10.1280.10">
    <property type="entry name" value="Di-copper center containing domain from catechol oxidase"/>
    <property type="match status" value="1"/>
</dbReference>
<feature type="chain" id="PRO_5012284315" evidence="4">
    <location>
        <begin position="22"/>
        <end position="729"/>
    </location>
</feature>
<feature type="region of interest" description="Disordered" evidence="3">
    <location>
        <begin position="465"/>
        <end position="495"/>
    </location>
</feature>
<dbReference type="InterPro" id="IPR002227">
    <property type="entry name" value="Tyrosinase_Cu-bd"/>
</dbReference>
<dbReference type="PRINTS" id="PR00092">
    <property type="entry name" value="TYROSINASE"/>
</dbReference>
<name>A0A210R2R4_MIZYE</name>
<dbReference type="STRING" id="6573.A0A210R2R4"/>
<dbReference type="OrthoDB" id="7867655at2759"/>
<dbReference type="SUPFAM" id="SSF48056">
    <property type="entry name" value="Di-copper centre-containing domain"/>
    <property type="match status" value="1"/>
</dbReference>
<dbReference type="AlphaFoldDB" id="A0A210R2R4"/>
<keyword evidence="7" id="KW-1185">Reference proteome</keyword>
<feature type="signal peptide" evidence="4">
    <location>
        <begin position="1"/>
        <end position="21"/>
    </location>
</feature>
<dbReference type="GO" id="GO:0046872">
    <property type="term" value="F:metal ion binding"/>
    <property type="evidence" value="ECO:0007669"/>
    <property type="project" value="UniProtKB-KW"/>
</dbReference>
<dbReference type="InterPro" id="IPR050316">
    <property type="entry name" value="Tyrosinase/Hemocyanin"/>
</dbReference>
<dbReference type="PANTHER" id="PTHR11474">
    <property type="entry name" value="TYROSINASE FAMILY MEMBER"/>
    <property type="match status" value="1"/>
</dbReference>